<dbReference type="PANTHER" id="PTHR46268:SF15">
    <property type="entry name" value="UNIVERSAL STRESS PROTEIN HP_0031"/>
    <property type="match status" value="1"/>
</dbReference>
<dbReference type="OrthoDB" id="5564966at2"/>
<gene>
    <name evidence="3" type="ORF">CN97_08025</name>
</gene>
<dbReference type="CDD" id="cd00293">
    <property type="entry name" value="USP-like"/>
    <property type="match status" value="1"/>
</dbReference>
<evidence type="ECO:0000313" key="4">
    <source>
        <dbReference type="Proteomes" id="UP000028826"/>
    </source>
</evidence>
<dbReference type="eggNOG" id="COG0589">
    <property type="taxonomic scope" value="Bacteria"/>
</dbReference>
<sequence length="150" mass="15438">MYNHILITTDGSENAGLGLEHGIALASSIGAAVTILTVTPPFPIAAAAMGAGAYTPAAVLEGYDQAQRETAERILEAAAERARHAGVSATALHVPDATPADTILERAEALGCDLICMASHGRRGLKRMLLGSQATEVVTRSAIPVLVVRA</sequence>
<protein>
    <submittedName>
        <fullName evidence="3">Universal stress protein UspA</fullName>
    </submittedName>
</protein>
<comment type="similarity">
    <text evidence="1">Belongs to the universal stress protein A family.</text>
</comment>
<dbReference type="Gene3D" id="3.40.50.620">
    <property type="entry name" value="HUPs"/>
    <property type="match status" value="1"/>
</dbReference>
<evidence type="ECO:0000313" key="3">
    <source>
        <dbReference type="EMBL" id="KFI25627.1"/>
    </source>
</evidence>
<name>A0A086XUC7_9RHOB</name>
<dbReference type="InterPro" id="IPR006015">
    <property type="entry name" value="Universal_stress_UspA"/>
</dbReference>
<reference evidence="3 4" key="1">
    <citation type="submission" date="2014-03" db="EMBL/GenBank/DDBJ databases">
        <title>Genome of Haematobacter massiliensis CCUG 47968.</title>
        <authorList>
            <person name="Wang D."/>
            <person name="Wang G."/>
        </authorList>
    </citation>
    <scope>NUCLEOTIDE SEQUENCE [LARGE SCALE GENOMIC DNA]</scope>
    <source>
        <strain evidence="3 4">CCUG 47968</strain>
    </source>
</reference>
<feature type="domain" description="UspA" evidence="2">
    <location>
        <begin position="1"/>
        <end position="149"/>
    </location>
</feature>
<dbReference type="STRING" id="195105.CN97_08025"/>
<comment type="caution">
    <text evidence="3">The sequence shown here is derived from an EMBL/GenBank/DDBJ whole genome shotgun (WGS) entry which is preliminary data.</text>
</comment>
<evidence type="ECO:0000259" key="2">
    <source>
        <dbReference type="Pfam" id="PF00582"/>
    </source>
</evidence>
<dbReference type="Proteomes" id="UP000028826">
    <property type="component" value="Unassembled WGS sequence"/>
</dbReference>
<dbReference type="InterPro" id="IPR014729">
    <property type="entry name" value="Rossmann-like_a/b/a_fold"/>
</dbReference>
<dbReference type="Pfam" id="PF00582">
    <property type="entry name" value="Usp"/>
    <property type="match status" value="1"/>
</dbReference>
<dbReference type="PRINTS" id="PR01438">
    <property type="entry name" value="UNVRSLSTRESS"/>
</dbReference>
<organism evidence="3 4">
    <name type="scientific">Haematobacter massiliensis</name>
    <dbReference type="NCBI Taxonomy" id="195105"/>
    <lineage>
        <taxon>Bacteria</taxon>
        <taxon>Pseudomonadati</taxon>
        <taxon>Pseudomonadota</taxon>
        <taxon>Alphaproteobacteria</taxon>
        <taxon>Rhodobacterales</taxon>
        <taxon>Paracoccaceae</taxon>
        <taxon>Haematobacter</taxon>
    </lineage>
</organism>
<dbReference type="SUPFAM" id="SSF52402">
    <property type="entry name" value="Adenine nucleotide alpha hydrolases-like"/>
    <property type="match status" value="1"/>
</dbReference>
<accession>A0A086XUC7</accession>
<proteinExistence type="inferred from homology"/>
<dbReference type="PANTHER" id="PTHR46268">
    <property type="entry name" value="STRESS RESPONSE PROTEIN NHAX"/>
    <property type="match status" value="1"/>
</dbReference>
<dbReference type="InterPro" id="IPR006016">
    <property type="entry name" value="UspA"/>
</dbReference>
<dbReference type="EMBL" id="JGYG01000024">
    <property type="protein sequence ID" value="KFI25627.1"/>
    <property type="molecule type" value="Genomic_DNA"/>
</dbReference>
<dbReference type="RefSeq" id="WP_035714791.1">
    <property type="nucleotide sequence ID" value="NZ_CAMIFG010000083.1"/>
</dbReference>
<keyword evidence="4" id="KW-1185">Reference proteome</keyword>
<dbReference type="AlphaFoldDB" id="A0A086XUC7"/>
<evidence type="ECO:0000256" key="1">
    <source>
        <dbReference type="ARBA" id="ARBA00008791"/>
    </source>
</evidence>